<dbReference type="Proteomes" id="UP000053660">
    <property type="component" value="Unassembled WGS sequence"/>
</dbReference>
<dbReference type="Pfam" id="PF00858">
    <property type="entry name" value="ASC"/>
    <property type="match status" value="1"/>
</dbReference>
<keyword evidence="9 14" id="KW-0472">Membrane</keyword>
<evidence type="ECO:0000313" key="15">
    <source>
        <dbReference type="EMBL" id="KHJ76492.1"/>
    </source>
</evidence>
<keyword evidence="10" id="KW-0325">Glycoprotein</keyword>
<evidence type="ECO:0000256" key="11">
    <source>
        <dbReference type="ARBA" id="ARBA00023201"/>
    </source>
</evidence>
<evidence type="ECO:0000256" key="10">
    <source>
        <dbReference type="ARBA" id="ARBA00023180"/>
    </source>
</evidence>
<accession>A0A0B1T612</accession>
<keyword evidence="17" id="KW-1185">Reference proteome</keyword>
<dbReference type="OrthoDB" id="5771856at2759"/>
<feature type="transmembrane region" description="Helical" evidence="14">
    <location>
        <begin position="12"/>
        <end position="38"/>
    </location>
</feature>
<evidence type="ECO:0000256" key="4">
    <source>
        <dbReference type="ARBA" id="ARBA00022461"/>
    </source>
</evidence>
<keyword evidence="7" id="KW-0915">Sodium</keyword>
<evidence type="ECO:0000256" key="8">
    <source>
        <dbReference type="ARBA" id="ARBA00023065"/>
    </source>
</evidence>
<gene>
    <name evidence="16" type="ORF">OESDEN_08559</name>
    <name evidence="15" type="ORF">OESDEN_23888</name>
</gene>
<evidence type="ECO:0000256" key="12">
    <source>
        <dbReference type="ARBA" id="ARBA00023303"/>
    </source>
</evidence>
<proteinExistence type="inferred from homology"/>
<reference evidence="16 17" key="1">
    <citation type="submission" date="2014-03" db="EMBL/GenBank/DDBJ databases">
        <title>Draft genome of the hookworm Oesophagostomum dentatum.</title>
        <authorList>
            <person name="Mitreva M."/>
        </authorList>
    </citation>
    <scope>NUCLEOTIDE SEQUENCE [LARGE SCALE GENOMIC DNA]</scope>
    <source>
        <strain evidence="16 17">OD-Hann</strain>
    </source>
</reference>
<dbReference type="GO" id="GO:0016020">
    <property type="term" value="C:membrane"/>
    <property type="evidence" value="ECO:0007669"/>
    <property type="project" value="UniProtKB-SubCell"/>
</dbReference>
<evidence type="ECO:0000256" key="9">
    <source>
        <dbReference type="ARBA" id="ARBA00023136"/>
    </source>
</evidence>
<organism evidence="16 17">
    <name type="scientific">Oesophagostomum dentatum</name>
    <name type="common">Nodular worm</name>
    <dbReference type="NCBI Taxonomy" id="61180"/>
    <lineage>
        <taxon>Eukaryota</taxon>
        <taxon>Metazoa</taxon>
        <taxon>Ecdysozoa</taxon>
        <taxon>Nematoda</taxon>
        <taxon>Chromadorea</taxon>
        <taxon>Rhabditida</taxon>
        <taxon>Rhabditina</taxon>
        <taxon>Rhabditomorpha</taxon>
        <taxon>Strongyloidea</taxon>
        <taxon>Strongylidae</taxon>
        <taxon>Oesophagostomum</taxon>
    </lineage>
</organism>
<dbReference type="EMBL" id="KN611701">
    <property type="protein sequence ID" value="KHJ76492.1"/>
    <property type="molecule type" value="Genomic_DNA"/>
</dbReference>
<comment type="subcellular location">
    <subcellularLocation>
        <location evidence="1">Membrane</location>
        <topology evidence="1">Multi-pass membrane protein</topology>
    </subcellularLocation>
</comment>
<keyword evidence="4 13" id="KW-0894">Sodium channel</keyword>
<evidence type="ECO:0000256" key="14">
    <source>
        <dbReference type="SAM" id="Phobius"/>
    </source>
</evidence>
<name>A0A0B1T612_OESDE</name>
<dbReference type="EMBL" id="KN551950">
    <property type="protein sequence ID" value="KHJ91576.1"/>
    <property type="molecule type" value="Genomic_DNA"/>
</dbReference>
<sequence>MVNLFSDFGGNIGLWIGFSVITICEIIELIFEIGYYLLYIKPIRYHKKVKRRNQEENLTLPQLLDRHVYHGKYGLRDSGKKKHSEEDGYG</sequence>
<evidence type="ECO:0000256" key="2">
    <source>
        <dbReference type="ARBA" id="ARBA00007193"/>
    </source>
</evidence>
<evidence type="ECO:0000256" key="3">
    <source>
        <dbReference type="ARBA" id="ARBA00022448"/>
    </source>
</evidence>
<dbReference type="AlphaFoldDB" id="A0A0B1T612"/>
<keyword evidence="8 13" id="KW-0406">Ion transport</keyword>
<comment type="similarity">
    <text evidence="2 13">Belongs to the amiloride-sensitive sodium channel (TC 1.A.6) family.</text>
</comment>
<dbReference type="Gene3D" id="1.10.287.770">
    <property type="entry name" value="YojJ-like"/>
    <property type="match status" value="1"/>
</dbReference>
<evidence type="ECO:0000313" key="16">
    <source>
        <dbReference type="EMBL" id="KHJ91576.1"/>
    </source>
</evidence>
<keyword evidence="11 13" id="KW-0739">Sodium transport</keyword>
<keyword evidence="5 13" id="KW-0812">Transmembrane</keyword>
<dbReference type="InterPro" id="IPR001873">
    <property type="entry name" value="ENaC"/>
</dbReference>
<protein>
    <recommendedName>
        <fullName evidence="18">Amiloride-sensitive sodium channel</fullName>
    </recommendedName>
</protein>
<evidence type="ECO:0000256" key="1">
    <source>
        <dbReference type="ARBA" id="ARBA00004141"/>
    </source>
</evidence>
<evidence type="ECO:0000256" key="13">
    <source>
        <dbReference type="RuleBase" id="RU000679"/>
    </source>
</evidence>
<dbReference type="GO" id="GO:0005272">
    <property type="term" value="F:sodium channel activity"/>
    <property type="evidence" value="ECO:0007669"/>
    <property type="project" value="UniProtKB-KW"/>
</dbReference>
<evidence type="ECO:0000256" key="6">
    <source>
        <dbReference type="ARBA" id="ARBA00022989"/>
    </source>
</evidence>
<keyword evidence="6 14" id="KW-1133">Transmembrane helix</keyword>
<evidence type="ECO:0008006" key="18">
    <source>
        <dbReference type="Google" id="ProtNLM"/>
    </source>
</evidence>
<evidence type="ECO:0000313" key="17">
    <source>
        <dbReference type="Proteomes" id="UP000053660"/>
    </source>
</evidence>
<evidence type="ECO:0000256" key="7">
    <source>
        <dbReference type="ARBA" id="ARBA00023053"/>
    </source>
</evidence>
<keyword evidence="12 13" id="KW-0407">Ion channel</keyword>
<evidence type="ECO:0000256" key="5">
    <source>
        <dbReference type="ARBA" id="ARBA00022692"/>
    </source>
</evidence>
<keyword evidence="3 13" id="KW-0813">Transport</keyword>